<dbReference type="SUPFAM" id="SSF81333">
    <property type="entry name" value="F1F0 ATP synthase subunit C"/>
    <property type="match status" value="1"/>
</dbReference>
<gene>
    <name evidence="10" type="ORF">HDA43_003252</name>
</gene>
<evidence type="ECO:0000256" key="6">
    <source>
        <dbReference type="ARBA" id="ARBA00023065"/>
    </source>
</evidence>
<evidence type="ECO:0000256" key="1">
    <source>
        <dbReference type="ARBA" id="ARBA00004141"/>
    </source>
</evidence>
<protein>
    <submittedName>
        <fullName evidence="10">V/A-type H+-transporting ATPase subunit K</fullName>
    </submittedName>
</protein>
<dbReference type="InterPro" id="IPR000245">
    <property type="entry name" value="ATPase_proteolipid_csu"/>
</dbReference>
<dbReference type="AlphaFoldDB" id="A0A852V135"/>
<proteinExistence type="inferred from homology"/>
<name>A0A852V135_9ACTN</name>
<feature type="transmembrane region" description="Helical" evidence="8">
    <location>
        <begin position="88"/>
        <end position="110"/>
    </location>
</feature>
<comment type="similarity">
    <text evidence="2 8">Belongs to the V-ATPase proteolipid subunit family.</text>
</comment>
<evidence type="ECO:0000313" key="11">
    <source>
        <dbReference type="Proteomes" id="UP000576393"/>
    </source>
</evidence>
<dbReference type="GO" id="GO:0033179">
    <property type="term" value="C:proton-transporting V-type ATPase, V0 domain"/>
    <property type="evidence" value="ECO:0007669"/>
    <property type="project" value="InterPro"/>
</dbReference>
<evidence type="ECO:0000256" key="5">
    <source>
        <dbReference type="ARBA" id="ARBA00022989"/>
    </source>
</evidence>
<keyword evidence="6 8" id="KW-0406">Ion transport</keyword>
<dbReference type="Proteomes" id="UP000576393">
    <property type="component" value="Unassembled WGS sequence"/>
</dbReference>
<evidence type="ECO:0000259" key="9">
    <source>
        <dbReference type="Pfam" id="PF00137"/>
    </source>
</evidence>
<dbReference type="GO" id="GO:0046961">
    <property type="term" value="F:proton-transporting ATPase activity, rotational mechanism"/>
    <property type="evidence" value="ECO:0007669"/>
    <property type="project" value="InterPro"/>
</dbReference>
<reference evidence="10 11" key="1">
    <citation type="submission" date="2020-07" db="EMBL/GenBank/DDBJ databases">
        <title>Sequencing the genomes of 1000 actinobacteria strains.</title>
        <authorList>
            <person name="Klenk H.-P."/>
        </authorList>
    </citation>
    <scope>NUCLEOTIDE SEQUENCE [LARGE SCALE GENOMIC DNA]</scope>
    <source>
        <strain evidence="10 11">DSM 45763</strain>
    </source>
</reference>
<evidence type="ECO:0000256" key="2">
    <source>
        <dbReference type="ARBA" id="ARBA00007296"/>
    </source>
</evidence>
<keyword evidence="5 8" id="KW-1133">Transmembrane helix</keyword>
<organism evidence="10 11">
    <name type="scientific">Streptosporangium sandarakinum</name>
    <dbReference type="NCBI Taxonomy" id="1260955"/>
    <lineage>
        <taxon>Bacteria</taxon>
        <taxon>Bacillati</taxon>
        <taxon>Actinomycetota</taxon>
        <taxon>Actinomycetes</taxon>
        <taxon>Streptosporangiales</taxon>
        <taxon>Streptosporangiaceae</taxon>
        <taxon>Streptosporangium</taxon>
    </lineage>
</organism>
<evidence type="ECO:0000313" key="10">
    <source>
        <dbReference type="EMBL" id="NYF41093.1"/>
    </source>
</evidence>
<evidence type="ECO:0000256" key="3">
    <source>
        <dbReference type="ARBA" id="ARBA00022448"/>
    </source>
</evidence>
<sequence length="113" mass="10771">MSVRLRRGLHAVNAVIVLAALMLVVWALTGGGAQGAAAGAPAAASGTALLGAAIAVAGSAIGAGIAVAYTGAAALAAMSERPELFGRAIVIVGLAEGIAIYGLVIGIILIGRA</sequence>
<feature type="domain" description="V-ATPase proteolipid subunit C-like" evidence="9">
    <location>
        <begin position="50"/>
        <end position="109"/>
    </location>
</feature>
<keyword evidence="4 8" id="KW-0812">Transmembrane</keyword>
<dbReference type="InterPro" id="IPR035921">
    <property type="entry name" value="F/V-ATP_Csub_sf"/>
</dbReference>
<feature type="transmembrane region" description="Helical" evidence="8">
    <location>
        <begin position="54"/>
        <end position="76"/>
    </location>
</feature>
<keyword evidence="7 8" id="KW-0472">Membrane</keyword>
<evidence type="ECO:0000256" key="4">
    <source>
        <dbReference type="ARBA" id="ARBA00022692"/>
    </source>
</evidence>
<comment type="caution">
    <text evidence="10">The sequence shown here is derived from an EMBL/GenBank/DDBJ whole genome shotgun (WGS) entry which is preliminary data.</text>
</comment>
<dbReference type="InterPro" id="IPR002379">
    <property type="entry name" value="ATPase_proteolipid_c-like_dom"/>
</dbReference>
<accession>A0A852V135</accession>
<comment type="subcellular location">
    <subcellularLocation>
        <location evidence="1">Membrane</location>
        <topology evidence="1">Multi-pass membrane protein</topology>
    </subcellularLocation>
</comment>
<dbReference type="CDD" id="cd18120">
    <property type="entry name" value="ATP-synt_Vo_Ao_c"/>
    <property type="match status" value="1"/>
</dbReference>
<evidence type="ECO:0000256" key="7">
    <source>
        <dbReference type="ARBA" id="ARBA00023136"/>
    </source>
</evidence>
<dbReference type="Pfam" id="PF00137">
    <property type="entry name" value="ATP-synt_C"/>
    <property type="match status" value="1"/>
</dbReference>
<keyword evidence="11" id="KW-1185">Reference proteome</keyword>
<dbReference type="Gene3D" id="1.20.120.610">
    <property type="entry name" value="lithium bound rotor ring of v- atpase"/>
    <property type="match status" value="1"/>
</dbReference>
<dbReference type="EMBL" id="JACCCO010000001">
    <property type="protein sequence ID" value="NYF41093.1"/>
    <property type="molecule type" value="Genomic_DNA"/>
</dbReference>
<comment type="caution">
    <text evidence="8">Lacks conserved residue(s) required for the propagation of feature annotation.</text>
</comment>
<keyword evidence="3 8" id="KW-0813">Transport</keyword>
<evidence type="ECO:0000256" key="8">
    <source>
        <dbReference type="RuleBase" id="RU363060"/>
    </source>
</evidence>
<dbReference type="PRINTS" id="PR00122">
    <property type="entry name" value="VACATPASE"/>
</dbReference>
<dbReference type="RefSeq" id="WP_179821593.1">
    <property type="nucleotide sequence ID" value="NZ_JACCCO010000001.1"/>
</dbReference>